<dbReference type="PANTHER" id="PTHR30386:SF26">
    <property type="entry name" value="TRANSPORT PROTEIN COMB"/>
    <property type="match status" value="1"/>
</dbReference>
<dbReference type="SUPFAM" id="SSF111369">
    <property type="entry name" value="HlyD-like secretion proteins"/>
    <property type="match status" value="2"/>
</dbReference>
<proteinExistence type="predicted"/>
<name>A0A3G8XPJ8_9FLAO</name>
<dbReference type="GO" id="GO:0016020">
    <property type="term" value="C:membrane"/>
    <property type="evidence" value="ECO:0007669"/>
    <property type="project" value="UniProtKB-SubCell"/>
</dbReference>
<evidence type="ECO:0000256" key="1">
    <source>
        <dbReference type="ARBA" id="ARBA00004167"/>
    </source>
</evidence>
<keyword evidence="2 5" id="KW-0812">Transmembrane</keyword>
<organism evidence="8 9">
    <name type="scientific">Kaistella carnis</name>
    <dbReference type="NCBI Taxonomy" id="1241979"/>
    <lineage>
        <taxon>Bacteria</taxon>
        <taxon>Pseudomonadati</taxon>
        <taxon>Bacteroidota</taxon>
        <taxon>Flavobacteriia</taxon>
        <taxon>Flavobacteriales</taxon>
        <taxon>Weeksellaceae</taxon>
        <taxon>Chryseobacterium group</taxon>
        <taxon>Kaistella</taxon>
    </lineage>
</organism>
<evidence type="ECO:0000256" key="3">
    <source>
        <dbReference type="ARBA" id="ARBA00022989"/>
    </source>
</evidence>
<keyword evidence="4 5" id="KW-0472">Membrane</keyword>
<comment type="subcellular location">
    <subcellularLocation>
        <location evidence="1">Membrane</location>
        <topology evidence="1">Single-pass membrane protein</topology>
    </subcellularLocation>
</comment>
<feature type="transmembrane region" description="Helical" evidence="5">
    <location>
        <begin position="20"/>
        <end position="41"/>
    </location>
</feature>
<dbReference type="InterPro" id="IPR058792">
    <property type="entry name" value="Beta-barrel_RND_2"/>
</dbReference>
<evidence type="ECO:0000256" key="5">
    <source>
        <dbReference type="SAM" id="Phobius"/>
    </source>
</evidence>
<dbReference type="AlphaFoldDB" id="A0A3G8XPJ8"/>
<dbReference type="Proteomes" id="UP000270185">
    <property type="component" value="Chromosome"/>
</dbReference>
<feature type="domain" description="Multidrug resistance protein MdtA-like barrel-sandwich hybrid" evidence="6">
    <location>
        <begin position="62"/>
        <end position="269"/>
    </location>
</feature>
<dbReference type="PANTHER" id="PTHR30386">
    <property type="entry name" value="MEMBRANE FUSION SUBUNIT OF EMRAB-TOLC MULTIDRUG EFFLUX PUMP"/>
    <property type="match status" value="1"/>
</dbReference>
<keyword evidence="9" id="KW-1185">Reference proteome</keyword>
<evidence type="ECO:0000256" key="4">
    <source>
        <dbReference type="ARBA" id="ARBA00023136"/>
    </source>
</evidence>
<dbReference type="RefSeq" id="WP_125022429.1">
    <property type="nucleotide sequence ID" value="NZ_CP034159.1"/>
</dbReference>
<dbReference type="EMBL" id="CP034159">
    <property type="protein sequence ID" value="AZI32174.1"/>
    <property type="molecule type" value="Genomic_DNA"/>
</dbReference>
<sequence length="370" mass="40674">MDNTTDQPELFPETKKKKSLVFPIILATVLLVGGFFGYRIYSYGLTHEETDDAQIASNMSPVISKISGYVAEVKVTDNQFVKKGDTLIILDNRDQKMLLEQAIAALGTAKSNVQTSIASTRAASQNINSTKAAIATANAQIEAAKVNVWRTTQDLKRYANLVQDHTITQQLYETALAAKQTADRQLQVLVDQRNQASQQTGIVNSQTEASSQQIGVANSMVKQREVDVENAKLNLSYTVILAPEDGNVSKISTQKGQFVQAGAQLFSLVRDNQKWIIANFKETQLSKMVEGQKVEVEIDAFPKEKFEGKVTSFSPATGSTFSILPPDNASGNFVKVVQRLPVRIDFTNLKPEIAKKLRTGMNVKTTVVLN</sequence>
<dbReference type="InterPro" id="IPR050739">
    <property type="entry name" value="MFP"/>
</dbReference>
<dbReference type="InterPro" id="IPR058625">
    <property type="entry name" value="MdtA-like_BSH"/>
</dbReference>
<dbReference type="KEGG" id="ccas:EIB73_02810"/>
<evidence type="ECO:0000313" key="8">
    <source>
        <dbReference type="EMBL" id="AZI32174.1"/>
    </source>
</evidence>
<dbReference type="Gene3D" id="2.40.50.100">
    <property type="match status" value="1"/>
</dbReference>
<dbReference type="Pfam" id="PF25954">
    <property type="entry name" value="Beta-barrel_RND_2"/>
    <property type="match status" value="1"/>
</dbReference>
<dbReference type="PRINTS" id="PR01490">
    <property type="entry name" value="RTXTOXIND"/>
</dbReference>
<feature type="domain" description="CusB-like beta-barrel" evidence="7">
    <location>
        <begin position="275"/>
        <end position="316"/>
    </location>
</feature>
<dbReference type="GO" id="GO:0055085">
    <property type="term" value="P:transmembrane transport"/>
    <property type="evidence" value="ECO:0007669"/>
    <property type="project" value="InterPro"/>
</dbReference>
<evidence type="ECO:0000259" key="6">
    <source>
        <dbReference type="Pfam" id="PF25917"/>
    </source>
</evidence>
<gene>
    <name evidence="8" type="ORF">EIB73_02810</name>
</gene>
<keyword evidence="3 5" id="KW-1133">Transmembrane helix</keyword>
<evidence type="ECO:0000313" key="9">
    <source>
        <dbReference type="Proteomes" id="UP000270185"/>
    </source>
</evidence>
<protein>
    <submittedName>
        <fullName evidence="8">HlyD family secretion protein</fullName>
    </submittedName>
</protein>
<dbReference type="Gene3D" id="1.10.287.470">
    <property type="entry name" value="Helix hairpin bin"/>
    <property type="match status" value="1"/>
</dbReference>
<evidence type="ECO:0000259" key="7">
    <source>
        <dbReference type="Pfam" id="PF25954"/>
    </source>
</evidence>
<evidence type="ECO:0000256" key="2">
    <source>
        <dbReference type="ARBA" id="ARBA00022692"/>
    </source>
</evidence>
<dbReference type="Pfam" id="PF25917">
    <property type="entry name" value="BSH_RND"/>
    <property type="match status" value="1"/>
</dbReference>
<dbReference type="Gene3D" id="2.40.30.170">
    <property type="match status" value="1"/>
</dbReference>
<dbReference type="OrthoDB" id="9811754at2"/>
<reference evidence="9" key="1">
    <citation type="submission" date="2018-11" db="EMBL/GenBank/DDBJ databases">
        <title>Proposal to divide the Flavobacteriaceae and reorganize its genera based on Amino Acid Identity values calculated from whole genome sequences.</title>
        <authorList>
            <person name="Nicholson A.C."/>
            <person name="Gulvik C.A."/>
            <person name="Whitney A.M."/>
            <person name="Humrighouse B.W."/>
            <person name="Bell M."/>
            <person name="Holmes B."/>
            <person name="Steigerwalt A.G."/>
            <person name="Villarma A."/>
            <person name="Sheth M."/>
            <person name="Batra D."/>
            <person name="Pryor J."/>
            <person name="Bernardet J.-F."/>
            <person name="Hugo C."/>
            <person name="Kampfer P."/>
            <person name="Newman J.D."/>
            <person name="McQuiston J.R."/>
        </authorList>
    </citation>
    <scope>NUCLEOTIDE SEQUENCE [LARGE SCALE GENOMIC DNA]</scope>
    <source>
        <strain evidence="9">G0081</strain>
    </source>
</reference>
<accession>A0A3G8XPJ8</accession>